<evidence type="ECO:0008006" key="3">
    <source>
        <dbReference type="Google" id="ProtNLM"/>
    </source>
</evidence>
<dbReference type="InterPro" id="IPR027949">
    <property type="entry name" value="Chloroplast_duf"/>
</dbReference>
<dbReference type="EMBL" id="CAMAPF010000036">
    <property type="protein sequence ID" value="CAH9081575.1"/>
    <property type="molecule type" value="Genomic_DNA"/>
</dbReference>
<dbReference type="Proteomes" id="UP001152523">
    <property type="component" value="Unassembled WGS sequence"/>
</dbReference>
<dbReference type="Pfam" id="PF14476">
    <property type="entry name" value="Chloroplast_duf"/>
    <property type="match status" value="1"/>
</dbReference>
<dbReference type="PANTHER" id="PTHR33358">
    <property type="entry name" value="F-BOX PROTEIN WITH A DOMAIN PROTEIN"/>
    <property type="match status" value="1"/>
</dbReference>
<reference evidence="1" key="1">
    <citation type="submission" date="2022-07" db="EMBL/GenBank/DDBJ databases">
        <authorList>
            <person name="Macas J."/>
            <person name="Novak P."/>
            <person name="Neumann P."/>
        </authorList>
    </citation>
    <scope>NUCLEOTIDE SEQUENCE</scope>
</reference>
<name>A0AAV0CPH8_9ASTE</name>
<dbReference type="PANTHER" id="PTHR33358:SF12">
    <property type="entry name" value="F-BOX PROTEIN WITH A DOMAIN PROTEIN"/>
    <property type="match status" value="1"/>
</dbReference>
<keyword evidence="2" id="KW-1185">Reference proteome</keyword>
<evidence type="ECO:0000313" key="2">
    <source>
        <dbReference type="Proteomes" id="UP001152523"/>
    </source>
</evidence>
<gene>
    <name evidence="1" type="ORF">CEPIT_LOCUS7749</name>
</gene>
<sequence length="456" mass="50163">MATLHPAPLSLPLVSSSSKTLPAAFRRKTTISASSDRLLANIPNIRQTIITGLPRIFPNTRSSIVEELDQEDNTFTATAMTMISNPFIEKTRTRTRTRLSCDVAEDPLIIAKLHAIKEAVADRVEMHNNVCEQRNNWNSLLLNAINSILLAATTTTSVGFAFPGEQPPPLHNLPSTILYLSATALLVIMNKFQPSQLAEEQRNATRLFKNLLTEIETTLSMGYATNSEVTDAMRRVLALDKAYPLPLLGAMLEKFPTSVAPATWWPEQARAKQSDRGRRWVDVHRGYTNNGWSEDLEGEMREIVKLMKVKDKKEYLRLGEKALKLNKLLAIAGPTLAGIAAIGSLLAGPSSSWAGIVGAAAGAVAVAVNTLQHGGQVGMVFELYRGTAGFFEFVEESIQSTVNESDLEYRENGELFQMKLALMLGRNLSELRDVAAKSRSMHQVNNGDEEFASKLL</sequence>
<organism evidence="1 2">
    <name type="scientific">Cuscuta epithymum</name>
    <dbReference type="NCBI Taxonomy" id="186058"/>
    <lineage>
        <taxon>Eukaryota</taxon>
        <taxon>Viridiplantae</taxon>
        <taxon>Streptophyta</taxon>
        <taxon>Embryophyta</taxon>
        <taxon>Tracheophyta</taxon>
        <taxon>Spermatophyta</taxon>
        <taxon>Magnoliopsida</taxon>
        <taxon>eudicotyledons</taxon>
        <taxon>Gunneridae</taxon>
        <taxon>Pentapetalae</taxon>
        <taxon>asterids</taxon>
        <taxon>lamiids</taxon>
        <taxon>Solanales</taxon>
        <taxon>Convolvulaceae</taxon>
        <taxon>Cuscuteae</taxon>
        <taxon>Cuscuta</taxon>
        <taxon>Cuscuta subgen. Cuscuta</taxon>
    </lineage>
</organism>
<protein>
    <recommendedName>
        <fullName evidence="3">F-box protein At4g22030</fullName>
    </recommendedName>
</protein>
<proteinExistence type="predicted"/>
<dbReference type="AlphaFoldDB" id="A0AAV0CPH8"/>
<comment type="caution">
    <text evidence="1">The sequence shown here is derived from an EMBL/GenBank/DDBJ whole genome shotgun (WGS) entry which is preliminary data.</text>
</comment>
<accession>A0AAV0CPH8</accession>
<evidence type="ECO:0000313" key="1">
    <source>
        <dbReference type="EMBL" id="CAH9081575.1"/>
    </source>
</evidence>